<dbReference type="PRINTS" id="PR00449">
    <property type="entry name" value="RASTRNSFRMNG"/>
</dbReference>
<accession>A0AA88GH34</accession>
<dbReference type="PROSITE" id="PS51419">
    <property type="entry name" value="RAB"/>
    <property type="match status" value="1"/>
</dbReference>
<sequence length="735" mass="81315">MGLCCSDMRSEDHHLDDVSHAKSFSPRNGNSINTLENEDEDHHQIHHHDSSSSFHPLPESISLHTKTSAASSSRGTNISSSQHGKHKKASLITTSLRTHVHSCSEGEAEDEDGMMEGQHSPSSSSTRNKKKKKKKSRSKKNNDSVSSSSSLVQQLKKSTSEKTALSGHHHVLDITSSFAQNSPRSNYYYYEDVMPTNHDDEDGNESSADETTSHHHPTTTAIHHHPHYHLSANIPHSNSTASYSSVVKYSSIIRNKIESASASLSSGYPQSASHHSNHHPPHPYPTPSPSLLTLSLQQQQIQQHMEAKRKQGKSRRTLSEYQTENAESKPITTTLSFTEKKAGPVTSKPKQSALDYKKQQQLPLVQLEEDSEEVEEGEDIEISDDESSSMDSEEKLDKIQQQQTGSIRKHPRKHPPQKSSVEGSSATNSWFTIPNNLPKVNRVKTKGSSKNQVDSNTTLLFKVILLGDSSVGKSACLSRIEGNAFSNLTRKTVGLEFTTRLIDNTALHQNAAASPNSHISMTSSPPGGIVYPTKHKIQLQFWDMGFDSYSEEALFNAYLKDVQAIICVYSINSVSSFERLKQLWNTQVLPQLLKNCYLPHVKIVLLGNKTDLDGERSVDYSQGLEFARAMNKSILNAIYSSSPTNNNAQQSLDKIAANSSEFMTELKTTKNEPFGNTSVSLDDNSLTANSSSSVDDCDRVDAVKFFECSAKTGQNIETATQTLAHDLDTYFSNYL</sequence>
<reference evidence="3 4" key="1">
    <citation type="journal article" date="2018" name="BMC Genomics">
        <title>The genome of Naegleria lovaniensis, the basis for a comparative approach to unravel pathogenicity factors of the human pathogenic amoeba N. fowleri.</title>
        <authorList>
            <person name="Liechti N."/>
            <person name="Schurch N."/>
            <person name="Bruggmann R."/>
            <person name="Wittwer M."/>
        </authorList>
    </citation>
    <scope>NUCLEOTIDE SEQUENCE [LARGE SCALE GENOMIC DNA]</scope>
    <source>
        <strain evidence="3 4">ATCC 30569</strain>
    </source>
</reference>
<feature type="compositionally biased region" description="Basic and acidic residues" evidence="2">
    <location>
        <begin position="40"/>
        <end position="50"/>
    </location>
</feature>
<feature type="compositionally biased region" description="Polar residues" evidence="2">
    <location>
        <begin position="674"/>
        <end position="689"/>
    </location>
</feature>
<feature type="region of interest" description="Disordered" evidence="2">
    <location>
        <begin position="264"/>
        <end position="451"/>
    </location>
</feature>
<feature type="compositionally biased region" description="Basic residues" evidence="2">
    <location>
        <begin position="407"/>
        <end position="416"/>
    </location>
</feature>
<feature type="compositionally biased region" description="Basic residues" evidence="2">
    <location>
        <begin position="127"/>
        <end position="139"/>
    </location>
</feature>
<dbReference type="GO" id="GO:0005525">
    <property type="term" value="F:GTP binding"/>
    <property type="evidence" value="ECO:0007669"/>
    <property type="project" value="InterPro"/>
</dbReference>
<dbReference type="Proteomes" id="UP000816034">
    <property type="component" value="Unassembled WGS sequence"/>
</dbReference>
<dbReference type="Pfam" id="PF08477">
    <property type="entry name" value="Roc"/>
    <property type="match status" value="1"/>
</dbReference>
<feature type="compositionally biased region" description="Acidic residues" evidence="2">
    <location>
        <begin position="199"/>
        <end position="208"/>
    </location>
</feature>
<dbReference type="Pfam" id="PF00071">
    <property type="entry name" value="Ras"/>
    <property type="match status" value="1"/>
</dbReference>
<keyword evidence="1" id="KW-0547">Nucleotide-binding</keyword>
<dbReference type="InterPro" id="IPR005225">
    <property type="entry name" value="Small_GTP-bd"/>
</dbReference>
<feature type="compositionally biased region" description="Low complexity" evidence="2">
    <location>
        <begin position="289"/>
        <end position="304"/>
    </location>
</feature>
<feature type="region of interest" description="Disordered" evidence="2">
    <location>
        <begin position="1"/>
        <end position="166"/>
    </location>
</feature>
<feature type="compositionally biased region" description="Polar residues" evidence="2">
    <location>
        <begin position="25"/>
        <end position="35"/>
    </location>
</feature>
<name>A0AA88GH34_NAELO</name>
<keyword evidence="4" id="KW-1185">Reference proteome</keyword>
<dbReference type="GeneID" id="68099877"/>
<dbReference type="InterPro" id="IPR027417">
    <property type="entry name" value="P-loop_NTPase"/>
</dbReference>
<gene>
    <name evidence="3" type="ORF">C9374_007423</name>
</gene>
<dbReference type="SMART" id="SM00174">
    <property type="entry name" value="RHO"/>
    <property type="match status" value="1"/>
</dbReference>
<feature type="compositionally biased region" description="Polar residues" evidence="2">
    <location>
        <begin position="417"/>
        <end position="435"/>
    </location>
</feature>
<feature type="compositionally biased region" description="Acidic residues" evidence="2">
    <location>
        <begin position="367"/>
        <end position="388"/>
    </location>
</feature>
<protein>
    <submittedName>
        <fullName evidence="3">Uncharacterized protein</fullName>
    </submittedName>
</protein>
<proteinExistence type="predicted"/>
<dbReference type="EMBL" id="PYSW02000029">
    <property type="protein sequence ID" value="KAG2379284.1"/>
    <property type="molecule type" value="Genomic_DNA"/>
</dbReference>
<evidence type="ECO:0000256" key="2">
    <source>
        <dbReference type="SAM" id="MobiDB-lite"/>
    </source>
</evidence>
<evidence type="ECO:0000313" key="3">
    <source>
        <dbReference type="EMBL" id="KAG2379284.1"/>
    </source>
</evidence>
<dbReference type="PANTHER" id="PTHR47978">
    <property type="match status" value="1"/>
</dbReference>
<comment type="caution">
    <text evidence="3">The sequence shown here is derived from an EMBL/GenBank/DDBJ whole genome shotgun (WGS) entry which is preliminary data.</text>
</comment>
<feature type="compositionally biased region" description="Low complexity" evidence="2">
    <location>
        <begin position="143"/>
        <end position="157"/>
    </location>
</feature>
<dbReference type="GO" id="GO:0003924">
    <property type="term" value="F:GTPase activity"/>
    <property type="evidence" value="ECO:0007669"/>
    <property type="project" value="InterPro"/>
</dbReference>
<evidence type="ECO:0000313" key="4">
    <source>
        <dbReference type="Proteomes" id="UP000816034"/>
    </source>
</evidence>
<dbReference type="SMART" id="SM00173">
    <property type="entry name" value="RAS"/>
    <property type="match status" value="1"/>
</dbReference>
<dbReference type="PROSITE" id="PS51421">
    <property type="entry name" value="RAS"/>
    <property type="match status" value="1"/>
</dbReference>
<dbReference type="AlphaFoldDB" id="A0AA88GH34"/>
<organism evidence="3 4">
    <name type="scientific">Naegleria lovaniensis</name>
    <name type="common">Amoeba</name>
    <dbReference type="NCBI Taxonomy" id="51637"/>
    <lineage>
        <taxon>Eukaryota</taxon>
        <taxon>Discoba</taxon>
        <taxon>Heterolobosea</taxon>
        <taxon>Tetramitia</taxon>
        <taxon>Eutetramitia</taxon>
        <taxon>Vahlkampfiidae</taxon>
        <taxon>Naegleria</taxon>
    </lineage>
</organism>
<dbReference type="Gene3D" id="3.40.50.300">
    <property type="entry name" value="P-loop containing nucleotide triphosphate hydrolases"/>
    <property type="match status" value="1"/>
</dbReference>
<feature type="region of interest" description="Disordered" evidence="2">
    <location>
        <begin position="193"/>
        <end position="223"/>
    </location>
</feature>
<dbReference type="NCBIfam" id="TIGR00231">
    <property type="entry name" value="small_GTP"/>
    <property type="match status" value="1"/>
</dbReference>
<feature type="compositionally biased region" description="Basic and acidic residues" evidence="2">
    <location>
        <begin position="8"/>
        <end position="20"/>
    </location>
</feature>
<dbReference type="SMART" id="SM00175">
    <property type="entry name" value="RAB"/>
    <property type="match status" value="1"/>
</dbReference>
<feature type="compositionally biased region" description="Polar residues" evidence="2">
    <location>
        <begin position="319"/>
        <end position="337"/>
    </location>
</feature>
<dbReference type="InterPro" id="IPR001806">
    <property type="entry name" value="Small_GTPase"/>
</dbReference>
<feature type="compositionally biased region" description="Basic residues" evidence="2">
    <location>
        <begin position="214"/>
        <end position="223"/>
    </location>
</feature>
<dbReference type="RefSeq" id="XP_044546546.1">
    <property type="nucleotide sequence ID" value="XM_044697387.1"/>
</dbReference>
<dbReference type="SUPFAM" id="SSF52540">
    <property type="entry name" value="P-loop containing nucleoside triphosphate hydrolases"/>
    <property type="match status" value="1"/>
</dbReference>
<dbReference type="CDD" id="cd00154">
    <property type="entry name" value="Rab"/>
    <property type="match status" value="1"/>
</dbReference>
<feature type="compositionally biased region" description="Polar residues" evidence="2">
    <location>
        <begin position="62"/>
        <end position="82"/>
    </location>
</feature>
<evidence type="ECO:0000256" key="1">
    <source>
        <dbReference type="ARBA" id="ARBA00022741"/>
    </source>
</evidence>
<feature type="region of interest" description="Disordered" evidence="2">
    <location>
        <begin position="670"/>
        <end position="693"/>
    </location>
</feature>